<organism evidence="1 2">
    <name type="scientific">Hibiscus sabdariffa</name>
    <name type="common">roselle</name>
    <dbReference type="NCBI Taxonomy" id="183260"/>
    <lineage>
        <taxon>Eukaryota</taxon>
        <taxon>Viridiplantae</taxon>
        <taxon>Streptophyta</taxon>
        <taxon>Embryophyta</taxon>
        <taxon>Tracheophyta</taxon>
        <taxon>Spermatophyta</taxon>
        <taxon>Magnoliopsida</taxon>
        <taxon>eudicotyledons</taxon>
        <taxon>Gunneridae</taxon>
        <taxon>Pentapetalae</taxon>
        <taxon>rosids</taxon>
        <taxon>malvids</taxon>
        <taxon>Malvales</taxon>
        <taxon>Malvaceae</taxon>
        <taxon>Malvoideae</taxon>
        <taxon>Hibiscus</taxon>
    </lineage>
</organism>
<dbReference type="Proteomes" id="UP001472677">
    <property type="component" value="Unassembled WGS sequence"/>
</dbReference>
<reference evidence="1 2" key="1">
    <citation type="journal article" date="2024" name="G3 (Bethesda)">
        <title>Genome assembly of Hibiscus sabdariffa L. provides insights into metabolisms of medicinal natural products.</title>
        <authorList>
            <person name="Kim T."/>
        </authorList>
    </citation>
    <scope>NUCLEOTIDE SEQUENCE [LARGE SCALE GENOMIC DNA]</scope>
    <source>
        <strain evidence="1">TK-2024</strain>
        <tissue evidence="1">Old leaves</tissue>
    </source>
</reference>
<gene>
    <name evidence="1" type="ORF">V6N12_044532</name>
</gene>
<dbReference type="EMBL" id="JBBPBM010000099">
    <property type="protein sequence ID" value="KAK8508616.1"/>
    <property type="molecule type" value="Genomic_DNA"/>
</dbReference>
<keyword evidence="2" id="KW-1185">Reference proteome</keyword>
<evidence type="ECO:0000313" key="2">
    <source>
        <dbReference type="Proteomes" id="UP001472677"/>
    </source>
</evidence>
<evidence type="ECO:0000313" key="1">
    <source>
        <dbReference type="EMBL" id="KAK8508616.1"/>
    </source>
</evidence>
<proteinExistence type="predicted"/>
<protein>
    <submittedName>
        <fullName evidence="1">Uncharacterized protein</fullName>
    </submittedName>
</protein>
<name>A0ABR2BNI9_9ROSI</name>
<sequence>MSEVNANNVKILNTCLVGWTDQPRKLLEIAIDLKNDGLKGFSVTYLETQRDNLDRLASRGAVFLGTIAPESTEINAPVVWKDNHLWLVSCRLDLGEE</sequence>
<comment type="caution">
    <text evidence="1">The sequence shown here is derived from an EMBL/GenBank/DDBJ whole genome shotgun (WGS) entry which is preliminary data.</text>
</comment>
<accession>A0ABR2BNI9</accession>